<proteinExistence type="predicted"/>
<evidence type="ECO:0000256" key="1">
    <source>
        <dbReference type="ARBA" id="ARBA00004651"/>
    </source>
</evidence>
<evidence type="ECO:0000313" key="7">
    <source>
        <dbReference type="EMBL" id="TDK67152.1"/>
    </source>
</evidence>
<dbReference type="AlphaFoldDB" id="A0A4R5W3J7"/>
<evidence type="ECO:0000313" key="8">
    <source>
        <dbReference type="Proteomes" id="UP000294829"/>
    </source>
</evidence>
<keyword evidence="4 6" id="KW-1133">Transmembrane helix</keyword>
<organism evidence="7 8">
    <name type="scientific">Sapientia aquatica</name>
    <dbReference type="NCBI Taxonomy" id="1549640"/>
    <lineage>
        <taxon>Bacteria</taxon>
        <taxon>Pseudomonadati</taxon>
        <taxon>Pseudomonadota</taxon>
        <taxon>Betaproteobacteria</taxon>
        <taxon>Burkholderiales</taxon>
        <taxon>Oxalobacteraceae</taxon>
        <taxon>Sapientia</taxon>
    </lineage>
</organism>
<dbReference type="Proteomes" id="UP000294829">
    <property type="component" value="Unassembled WGS sequence"/>
</dbReference>
<evidence type="ECO:0000256" key="4">
    <source>
        <dbReference type="ARBA" id="ARBA00022989"/>
    </source>
</evidence>
<keyword evidence="3 6" id="KW-0812">Transmembrane</keyword>
<reference evidence="7 8" key="1">
    <citation type="submission" date="2019-03" db="EMBL/GenBank/DDBJ databases">
        <title>Sapientia aquatica gen. nov., sp. nov., isolated from a crater lake.</title>
        <authorList>
            <person name="Felfoldi T."/>
            <person name="Szabo A."/>
            <person name="Toth E."/>
            <person name="Schumann P."/>
            <person name="Keki Z."/>
            <person name="Marialigeti K."/>
            <person name="Mathe I."/>
        </authorList>
    </citation>
    <scope>NUCLEOTIDE SEQUENCE [LARGE SCALE GENOMIC DNA]</scope>
    <source>
        <strain evidence="7 8">SA-152</strain>
    </source>
</reference>
<evidence type="ECO:0000256" key="3">
    <source>
        <dbReference type="ARBA" id="ARBA00022692"/>
    </source>
</evidence>
<dbReference type="PANTHER" id="PTHR33931:SF2">
    <property type="entry name" value="HOLIN-LIKE PROTEIN CIDA"/>
    <property type="match status" value="1"/>
</dbReference>
<evidence type="ECO:0000256" key="6">
    <source>
        <dbReference type="SAM" id="Phobius"/>
    </source>
</evidence>
<dbReference type="GO" id="GO:0005886">
    <property type="term" value="C:plasma membrane"/>
    <property type="evidence" value="ECO:0007669"/>
    <property type="project" value="UniProtKB-SubCell"/>
</dbReference>
<name>A0A4R5W3J7_9BURK</name>
<keyword evidence="2" id="KW-1003">Cell membrane</keyword>
<protein>
    <submittedName>
        <fullName evidence="7">CidA/LrgA family protein</fullName>
    </submittedName>
</protein>
<dbReference type="RefSeq" id="WP_133326116.1">
    <property type="nucleotide sequence ID" value="NZ_SMYL01000002.1"/>
</dbReference>
<accession>A0A4R5W3J7</accession>
<feature type="transmembrane region" description="Helical" evidence="6">
    <location>
        <begin position="83"/>
        <end position="109"/>
    </location>
</feature>
<comment type="subcellular location">
    <subcellularLocation>
        <location evidence="1">Cell membrane</location>
        <topology evidence="1">Multi-pass membrane protein</topology>
    </subcellularLocation>
</comment>
<dbReference type="InterPro" id="IPR005538">
    <property type="entry name" value="LrgA/CidA"/>
</dbReference>
<keyword evidence="8" id="KW-1185">Reference proteome</keyword>
<dbReference type="OrthoDB" id="385012at2"/>
<gene>
    <name evidence="7" type="ORF">E2I14_05150</name>
</gene>
<feature type="transmembrane region" description="Helical" evidence="6">
    <location>
        <begin position="27"/>
        <end position="46"/>
    </location>
</feature>
<dbReference type="EMBL" id="SMYL01000002">
    <property type="protein sequence ID" value="TDK67152.1"/>
    <property type="molecule type" value="Genomic_DNA"/>
</dbReference>
<comment type="caution">
    <text evidence="7">The sequence shown here is derived from an EMBL/GenBank/DDBJ whole genome shotgun (WGS) entry which is preliminary data.</text>
</comment>
<sequence length="129" mass="13554">MLITFAVLLIFQCIGEGASFLLQLPIPGPVVGMLLLFFALLLSTALLEQMEATATELLRHLSLLFVPAGVGIIVSASSVQGHWWGVVVAVVSSTVITLAATAAVMRIFIPNRATSVSSQGSTSKLDNES</sequence>
<dbReference type="PANTHER" id="PTHR33931">
    <property type="entry name" value="HOLIN-LIKE PROTEIN CIDA-RELATED"/>
    <property type="match status" value="1"/>
</dbReference>
<keyword evidence="5 6" id="KW-0472">Membrane</keyword>
<dbReference type="Pfam" id="PF03788">
    <property type="entry name" value="LrgA"/>
    <property type="match status" value="1"/>
</dbReference>
<feature type="transmembrane region" description="Helical" evidence="6">
    <location>
        <begin position="58"/>
        <end position="77"/>
    </location>
</feature>
<evidence type="ECO:0000256" key="5">
    <source>
        <dbReference type="ARBA" id="ARBA00023136"/>
    </source>
</evidence>
<evidence type="ECO:0000256" key="2">
    <source>
        <dbReference type="ARBA" id="ARBA00022475"/>
    </source>
</evidence>